<sequence length="394" mass="46331">MRHFYQKKTARKSKVLHIIKTSKFFSDGRLLKWINSLHDFNINSKVIILEDDNKKGEFTYNNATVKTINLAFRSIFPQRKGYLFKIPEYSLKTYLSTMRSSGKVIVFHDMQHYLTLLLLTLKKPKRLRIVWDLHELPHQNLCRNFLTRKLLKGVLEKVDLLVYTNRERREYMQKQIGYNEKRHVLLQNFPGKDFIQSPKKGLDPEVLQWLDNKPYVLWMGWASEGRNFKPALEALQGYKNELKLIILGPVEAGMKEAVDEEIEKGFIYQKFVPQIEIINYVDNALFSIVLYKNSSPNNFLCEPNRLYQLLSRNVPVICGFNPPMKNVVEKVKGGIVLKDDGSEIESIKRAIATMLKNKLMYKENLINTNKENLFSWEEQFENVENNLKELLTNY</sequence>
<comment type="caution">
    <text evidence="1">The sequence shown here is derived from an EMBL/GenBank/DDBJ whole genome shotgun (WGS) entry which is preliminary data.</text>
</comment>
<dbReference type="Gene3D" id="3.40.50.2000">
    <property type="entry name" value="Glycogen Phosphorylase B"/>
    <property type="match status" value="1"/>
</dbReference>
<name>A0ABU3D824_9FLAO</name>
<evidence type="ECO:0000313" key="2">
    <source>
        <dbReference type="Proteomes" id="UP001262582"/>
    </source>
</evidence>
<evidence type="ECO:0008006" key="3">
    <source>
        <dbReference type="Google" id="ProtNLM"/>
    </source>
</evidence>
<organism evidence="1 2">
    <name type="scientific">Autumnicola musiva</name>
    <dbReference type="NCBI Taxonomy" id="3075589"/>
    <lineage>
        <taxon>Bacteria</taxon>
        <taxon>Pseudomonadati</taxon>
        <taxon>Bacteroidota</taxon>
        <taxon>Flavobacteriia</taxon>
        <taxon>Flavobacteriales</taxon>
        <taxon>Flavobacteriaceae</taxon>
        <taxon>Autumnicola</taxon>
    </lineage>
</organism>
<keyword evidence="2" id="KW-1185">Reference proteome</keyword>
<dbReference type="Proteomes" id="UP001262582">
    <property type="component" value="Unassembled WGS sequence"/>
</dbReference>
<dbReference type="RefSeq" id="WP_311504022.1">
    <property type="nucleotide sequence ID" value="NZ_JAVRHK010000011.1"/>
</dbReference>
<dbReference type="SUPFAM" id="SSF53756">
    <property type="entry name" value="UDP-Glycosyltransferase/glycogen phosphorylase"/>
    <property type="match status" value="1"/>
</dbReference>
<reference evidence="1 2" key="1">
    <citation type="submission" date="2023-09" db="EMBL/GenBank/DDBJ databases">
        <authorList>
            <person name="Rey-Velasco X."/>
        </authorList>
    </citation>
    <scope>NUCLEOTIDE SEQUENCE [LARGE SCALE GENOMIC DNA]</scope>
    <source>
        <strain evidence="1 2">F117</strain>
    </source>
</reference>
<evidence type="ECO:0000313" key="1">
    <source>
        <dbReference type="EMBL" id="MDT0677678.1"/>
    </source>
</evidence>
<protein>
    <recommendedName>
        <fullName evidence="3">Glycosyltransferase</fullName>
    </recommendedName>
</protein>
<gene>
    <name evidence="1" type="ORF">RM539_13915</name>
</gene>
<dbReference type="EMBL" id="JAVRHK010000011">
    <property type="protein sequence ID" value="MDT0677678.1"/>
    <property type="molecule type" value="Genomic_DNA"/>
</dbReference>
<accession>A0ABU3D824</accession>
<proteinExistence type="predicted"/>